<comment type="similarity">
    <text evidence="7">Belongs to the transglycosylase MltG family.</text>
</comment>
<evidence type="ECO:0000256" key="1">
    <source>
        <dbReference type="ARBA" id="ARBA00022475"/>
    </source>
</evidence>
<dbReference type="Gene3D" id="3.30.1490.480">
    <property type="entry name" value="Endolytic murein transglycosylase"/>
    <property type="match status" value="1"/>
</dbReference>
<dbReference type="CDD" id="cd08010">
    <property type="entry name" value="MltG_like"/>
    <property type="match status" value="1"/>
</dbReference>
<dbReference type="PANTHER" id="PTHR30518:SF2">
    <property type="entry name" value="ENDOLYTIC MUREIN TRANSGLYCOSYLASE"/>
    <property type="match status" value="1"/>
</dbReference>
<keyword evidence="3 7" id="KW-1133">Transmembrane helix</keyword>
<protein>
    <recommendedName>
        <fullName evidence="7">Endolytic murein transglycosylase</fullName>
        <ecNumber evidence="7">4.2.2.29</ecNumber>
    </recommendedName>
    <alternativeName>
        <fullName evidence="7">Peptidoglycan lytic transglycosylase</fullName>
    </alternativeName>
    <alternativeName>
        <fullName evidence="7">Peptidoglycan polymerization terminase</fullName>
    </alternativeName>
</protein>
<keyword evidence="6 7" id="KW-0961">Cell wall biogenesis/degradation</keyword>
<evidence type="ECO:0000256" key="4">
    <source>
        <dbReference type="ARBA" id="ARBA00023136"/>
    </source>
</evidence>
<feature type="compositionally biased region" description="Polar residues" evidence="8">
    <location>
        <begin position="357"/>
        <end position="366"/>
    </location>
</feature>
<sequence>MKNLTLGLRITLVTGIPLLIGLSVFLFLKSYFLNPTEAGNKQKISFMVAPGTAFSKISEQLVEQNFVKHALIPRIIAGLKGIDTRTIKAGEYELSRGMTPPAIIAKLASGDIVKRKVTITEGMTIRDVGRLVAAAGLANEIDFWKTLHDPLLLKRWGVEGDSFEGYLFPNTYFFSLPIKPEEIIYTMMKEGEKIWPDEYTNQANLLNMTRHEVLTLASIIEKESGDVSEQPMISSVFHNRLNKGMKLQADPTVIYGVGEFNGNLTKADLETPTPYNTYTNFGLPPGPIGNPGKNAIHAALYPAKSDYLYFVANATGKHTFSNQLPEHNKAVSELIESGNGQPEKEAKAKMGSPASPLANNTVSLRSTPKAPLISSKEKP</sequence>
<organism evidence="9 10">
    <name type="scientific">SAR324 cluster bacterium</name>
    <dbReference type="NCBI Taxonomy" id="2024889"/>
    <lineage>
        <taxon>Bacteria</taxon>
        <taxon>Deltaproteobacteria</taxon>
        <taxon>SAR324 cluster</taxon>
    </lineage>
</organism>
<feature type="site" description="Important for catalytic activity" evidence="7">
    <location>
        <position position="223"/>
    </location>
</feature>
<dbReference type="EMBL" id="JAAZON010000505">
    <property type="protein sequence ID" value="NMC63690.1"/>
    <property type="molecule type" value="Genomic_DNA"/>
</dbReference>
<dbReference type="PANTHER" id="PTHR30518">
    <property type="entry name" value="ENDOLYTIC MUREIN TRANSGLYCOSYLASE"/>
    <property type="match status" value="1"/>
</dbReference>
<comment type="caution">
    <text evidence="9">The sequence shown here is derived from an EMBL/GenBank/DDBJ whole genome shotgun (WGS) entry which is preliminary data.</text>
</comment>
<keyword evidence="5 7" id="KW-0456">Lyase</keyword>
<reference evidence="9 10" key="1">
    <citation type="journal article" date="2020" name="Biotechnol. Biofuels">
        <title>New insights from the biogas microbiome by comprehensive genome-resolved metagenomics of nearly 1600 species originating from multiple anaerobic digesters.</title>
        <authorList>
            <person name="Campanaro S."/>
            <person name="Treu L."/>
            <person name="Rodriguez-R L.M."/>
            <person name="Kovalovszki A."/>
            <person name="Ziels R.M."/>
            <person name="Maus I."/>
            <person name="Zhu X."/>
            <person name="Kougias P.G."/>
            <person name="Basile A."/>
            <person name="Luo G."/>
            <person name="Schluter A."/>
            <person name="Konstantinidis K.T."/>
            <person name="Angelidaki I."/>
        </authorList>
    </citation>
    <scope>NUCLEOTIDE SEQUENCE [LARGE SCALE GENOMIC DNA]</scope>
    <source>
        <strain evidence="9">AS27yjCOA_65</strain>
    </source>
</reference>
<dbReference type="NCBIfam" id="TIGR00247">
    <property type="entry name" value="endolytic transglycosylase MltG"/>
    <property type="match status" value="1"/>
</dbReference>
<evidence type="ECO:0000256" key="7">
    <source>
        <dbReference type="HAMAP-Rule" id="MF_02065"/>
    </source>
</evidence>
<evidence type="ECO:0000313" key="9">
    <source>
        <dbReference type="EMBL" id="NMC63690.1"/>
    </source>
</evidence>
<comment type="function">
    <text evidence="7">Functions as a peptidoglycan terminase that cleaves nascent peptidoglycan strands endolytically to terminate their elongation.</text>
</comment>
<evidence type="ECO:0000256" key="6">
    <source>
        <dbReference type="ARBA" id="ARBA00023316"/>
    </source>
</evidence>
<gene>
    <name evidence="7 9" type="primary">mltG</name>
    <name evidence="9" type="ORF">GYA55_11060</name>
</gene>
<comment type="subcellular location">
    <subcellularLocation>
        <location evidence="7">Cell membrane</location>
        <topology evidence="7">Single-pass membrane protein</topology>
    </subcellularLocation>
</comment>
<proteinExistence type="inferred from homology"/>
<name>A0A7X9IM58_9DELT</name>
<dbReference type="GO" id="GO:0071555">
    <property type="term" value="P:cell wall organization"/>
    <property type="evidence" value="ECO:0007669"/>
    <property type="project" value="UniProtKB-KW"/>
</dbReference>
<accession>A0A7X9IM58</accession>
<evidence type="ECO:0000313" key="10">
    <source>
        <dbReference type="Proteomes" id="UP000524246"/>
    </source>
</evidence>
<dbReference type="InterPro" id="IPR003770">
    <property type="entry name" value="MLTG-like"/>
</dbReference>
<keyword evidence="4 7" id="KW-0472">Membrane</keyword>
<dbReference type="GO" id="GO:0009252">
    <property type="term" value="P:peptidoglycan biosynthetic process"/>
    <property type="evidence" value="ECO:0007669"/>
    <property type="project" value="UniProtKB-UniRule"/>
</dbReference>
<feature type="region of interest" description="Disordered" evidence="8">
    <location>
        <begin position="337"/>
        <end position="379"/>
    </location>
</feature>
<dbReference type="GO" id="GO:0005886">
    <property type="term" value="C:plasma membrane"/>
    <property type="evidence" value="ECO:0007669"/>
    <property type="project" value="UniProtKB-SubCell"/>
</dbReference>
<dbReference type="HAMAP" id="MF_02065">
    <property type="entry name" value="MltG"/>
    <property type="match status" value="1"/>
</dbReference>
<evidence type="ECO:0000256" key="3">
    <source>
        <dbReference type="ARBA" id="ARBA00022989"/>
    </source>
</evidence>
<evidence type="ECO:0000256" key="5">
    <source>
        <dbReference type="ARBA" id="ARBA00023239"/>
    </source>
</evidence>
<dbReference type="GO" id="GO:0008932">
    <property type="term" value="F:lytic endotransglycosylase activity"/>
    <property type="evidence" value="ECO:0007669"/>
    <property type="project" value="UniProtKB-UniRule"/>
</dbReference>
<dbReference type="Pfam" id="PF02618">
    <property type="entry name" value="YceG"/>
    <property type="match status" value="1"/>
</dbReference>
<feature type="transmembrane region" description="Helical" evidence="7">
    <location>
        <begin position="6"/>
        <end position="28"/>
    </location>
</feature>
<keyword evidence="1 7" id="KW-1003">Cell membrane</keyword>
<dbReference type="Proteomes" id="UP000524246">
    <property type="component" value="Unassembled WGS sequence"/>
</dbReference>
<evidence type="ECO:0000256" key="8">
    <source>
        <dbReference type="SAM" id="MobiDB-lite"/>
    </source>
</evidence>
<evidence type="ECO:0000256" key="2">
    <source>
        <dbReference type="ARBA" id="ARBA00022692"/>
    </source>
</evidence>
<comment type="catalytic activity">
    <reaction evidence="7">
        <text>a peptidoglycan chain = a peptidoglycan chain with N-acetyl-1,6-anhydromuramyl-[peptide] at the reducing end + a peptidoglycan chain with N-acetylglucosamine at the non-reducing end.</text>
        <dbReference type="EC" id="4.2.2.29"/>
    </reaction>
</comment>
<dbReference type="EC" id="4.2.2.29" evidence="7"/>
<dbReference type="AlphaFoldDB" id="A0A7X9IM58"/>
<keyword evidence="2 7" id="KW-0812">Transmembrane</keyword>
<dbReference type="Gene3D" id="3.30.160.60">
    <property type="entry name" value="Classic Zinc Finger"/>
    <property type="match status" value="1"/>
</dbReference>